<dbReference type="Pfam" id="PF03466">
    <property type="entry name" value="LysR_substrate"/>
    <property type="match status" value="1"/>
</dbReference>
<dbReference type="FunFam" id="1.10.10.10:FF:000001">
    <property type="entry name" value="LysR family transcriptional regulator"/>
    <property type="match status" value="1"/>
</dbReference>
<dbReference type="PROSITE" id="PS50931">
    <property type="entry name" value="HTH_LYSR"/>
    <property type="match status" value="1"/>
</dbReference>
<dbReference type="InterPro" id="IPR036388">
    <property type="entry name" value="WH-like_DNA-bd_sf"/>
</dbReference>
<dbReference type="GO" id="GO:0000976">
    <property type="term" value="F:transcription cis-regulatory region binding"/>
    <property type="evidence" value="ECO:0007669"/>
    <property type="project" value="TreeGrafter"/>
</dbReference>
<comment type="similarity">
    <text evidence="1">Belongs to the LysR transcriptional regulatory family.</text>
</comment>
<dbReference type="Gene3D" id="3.40.190.10">
    <property type="entry name" value="Periplasmic binding protein-like II"/>
    <property type="match status" value="1"/>
</dbReference>
<proteinExistence type="inferred from homology"/>
<dbReference type="GO" id="GO:0003700">
    <property type="term" value="F:DNA-binding transcription factor activity"/>
    <property type="evidence" value="ECO:0007669"/>
    <property type="project" value="InterPro"/>
</dbReference>
<dbReference type="InterPro" id="IPR005119">
    <property type="entry name" value="LysR_subst-bd"/>
</dbReference>
<keyword evidence="2" id="KW-0805">Transcription regulation</keyword>
<evidence type="ECO:0000313" key="6">
    <source>
        <dbReference type="EMBL" id="GHF13651.1"/>
    </source>
</evidence>
<dbReference type="Proteomes" id="UP000630923">
    <property type="component" value="Unassembled WGS sequence"/>
</dbReference>
<dbReference type="SUPFAM" id="SSF46785">
    <property type="entry name" value="Winged helix' DNA-binding domain"/>
    <property type="match status" value="1"/>
</dbReference>
<dbReference type="InterPro" id="IPR036390">
    <property type="entry name" value="WH_DNA-bd_sf"/>
</dbReference>
<evidence type="ECO:0000313" key="7">
    <source>
        <dbReference type="Proteomes" id="UP000630923"/>
    </source>
</evidence>
<evidence type="ECO:0000256" key="4">
    <source>
        <dbReference type="ARBA" id="ARBA00023163"/>
    </source>
</evidence>
<dbReference type="PRINTS" id="PR00039">
    <property type="entry name" value="HTHLYSR"/>
</dbReference>
<dbReference type="Pfam" id="PF00126">
    <property type="entry name" value="HTH_1"/>
    <property type="match status" value="1"/>
</dbReference>
<evidence type="ECO:0000256" key="1">
    <source>
        <dbReference type="ARBA" id="ARBA00009437"/>
    </source>
</evidence>
<evidence type="ECO:0000256" key="2">
    <source>
        <dbReference type="ARBA" id="ARBA00023015"/>
    </source>
</evidence>
<dbReference type="AlphaFoldDB" id="A0A919AKE5"/>
<dbReference type="SUPFAM" id="SSF53850">
    <property type="entry name" value="Periplasmic binding protein-like II"/>
    <property type="match status" value="1"/>
</dbReference>
<sequence length="284" mass="31778">MDITLLRTFLATAETGSFLGAADVVCVTQSTVSTRIKTLEDQLGVVLFERGKKGAFLTPAGHRFVPHATALVRGWEQARMDVGVSADHGFTLRVGAQVSLWDSYLVPWLVWMRRQASDIAIVAEMNNPMNLTEYLVGGSYDLIVMYRPQYRPGYVAQKIFDEEIILVSDQERVITPYSEEYFLTYWGPEFQAEHALNFPDLRIPPVSLDLGTLGIDYLLQQGGAAYFPRRSVQALIEDKLLFEVADAPVFHYPAYAMYPEGLDDRVTQMIRKGLALCAQSLGLG</sequence>
<keyword evidence="7" id="KW-1185">Reference proteome</keyword>
<evidence type="ECO:0000256" key="3">
    <source>
        <dbReference type="ARBA" id="ARBA00023125"/>
    </source>
</evidence>
<accession>A0A919AKE5</accession>
<gene>
    <name evidence="6" type="ORF">GCM10017044_04660</name>
</gene>
<dbReference type="Gene3D" id="1.10.10.10">
    <property type="entry name" value="Winged helix-like DNA-binding domain superfamily/Winged helix DNA-binding domain"/>
    <property type="match status" value="1"/>
</dbReference>
<comment type="caution">
    <text evidence="6">The sequence shown here is derived from an EMBL/GenBank/DDBJ whole genome shotgun (WGS) entry which is preliminary data.</text>
</comment>
<keyword evidence="4" id="KW-0804">Transcription</keyword>
<dbReference type="InterPro" id="IPR000847">
    <property type="entry name" value="LysR_HTH_N"/>
</dbReference>
<dbReference type="RefSeq" id="WP_191249941.1">
    <property type="nucleotide sequence ID" value="NZ_BNCI01000001.1"/>
</dbReference>
<organism evidence="6 7">
    <name type="scientific">Kordiimonas sediminis</name>
    <dbReference type="NCBI Taxonomy" id="1735581"/>
    <lineage>
        <taxon>Bacteria</taxon>
        <taxon>Pseudomonadati</taxon>
        <taxon>Pseudomonadota</taxon>
        <taxon>Alphaproteobacteria</taxon>
        <taxon>Kordiimonadales</taxon>
        <taxon>Kordiimonadaceae</taxon>
        <taxon>Kordiimonas</taxon>
    </lineage>
</organism>
<dbReference type="PANTHER" id="PTHR30126:SF21">
    <property type="entry name" value="TRANSCRIPTIONAL REGULATOR-RELATED"/>
    <property type="match status" value="1"/>
</dbReference>
<dbReference type="PANTHER" id="PTHR30126">
    <property type="entry name" value="HTH-TYPE TRANSCRIPTIONAL REGULATOR"/>
    <property type="match status" value="1"/>
</dbReference>
<reference evidence="6" key="1">
    <citation type="journal article" date="2014" name="Int. J. Syst. Evol. Microbiol.">
        <title>Complete genome sequence of Corynebacterium casei LMG S-19264T (=DSM 44701T), isolated from a smear-ripened cheese.</title>
        <authorList>
            <consortium name="US DOE Joint Genome Institute (JGI-PGF)"/>
            <person name="Walter F."/>
            <person name="Albersmeier A."/>
            <person name="Kalinowski J."/>
            <person name="Ruckert C."/>
        </authorList>
    </citation>
    <scope>NUCLEOTIDE SEQUENCE</scope>
    <source>
        <strain evidence="6">KCTC 42590</strain>
    </source>
</reference>
<evidence type="ECO:0000259" key="5">
    <source>
        <dbReference type="PROSITE" id="PS50931"/>
    </source>
</evidence>
<protein>
    <submittedName>
        <fullName evidence="6">Transcriptional regulator</fullName>
    </submittedName>
</protein>
<keyword evidence="3" id="KW-0238">DNA-binding</keyword>
<feature type="domain" description="HTH lysR-type" evidence="5">
    <location>
        <begin position="1"/>
        <end position="58"/>
    </location>
</feature>
<reference evidence="6" key="2">
    <citation type="submission" date="2020-09" db="EMBL/GenBank/DDBJ databases">
        <authorList>
            <person name="Sun Q."/>
            <person name="Kim S."/>
        </authorList>
    </citation>
    <scope>NUCLEOTIDE SEQUENCE</scope>
    <source>
        <strain evidence="6">KCTC 42590</strain>
    </source>
</reference>
<dbReference type="EMBL" id="BNCI01000001">
    <property type="protein sequence ID" value="GHF13651.1"/>
    <property type="molecule type" value="Genomic_DNA"/>
</dbReference>
<name>A0A919AKE5_9PROT</name>